<proteinExistence type="predicted"/>
<protein>
    <submittedName>
        <fullName evidence="1">Uncharacterized protein</fullName>
    </submittedName>
</protein>
<sequence>MSFEMPMDQTQLMVLSLQDLNSLGVSVDPYFITKAGEEFDQEYYWNDILVRNQEEEDDDREDNVVREKTRSSKASNGFDKLLEIIDTPAYRGASKRVAFSLPLKIGGKDGDITIGVHGYSLISAATKPTYKLYDLSGRVAREVQTKTEFHHVPRPSYCMTWTNSCVITPLNSCAAPSMSFRRAQEAIQGRESVMTSPWVSANPSSSEKDNPVLQTGFTNPNSTIPGRNRIPTPHPTTLTTQPPSPPKELLKSLHAAYFGKHLLSLPAPYASLDASRPWLVYWSLHGFDLLGVALDLPMRQRAAETVLAFQHPLGGFGGGPSPGHEVHLLPTYASVMALAITSLPEAWERIDRKGMYEFFMSCKRDDGSFVVCHGGEVDVRGIYCLLVCATLLDILTPELIAGTDTFLQSCQTYEGGFAAAAWPTGMDSPSAAAAAEAHGGYTSCALFSHYLLRPLFPSSGPGIAEIDTQNLLRWAVMQQASAAEGGGFRGRTNKLVDGCYGWWVGGLFAVLEGLVRGGAEREGKEKAVEGDGEWEDVTGKDMLFNRIALQEYILIAAQSSKGGLADKPGKSADLYHSTNNLSGLSSAQHFVAHSPAQVQTNREAWKDSAAPDWLGERLEAAGESKEQTQSRRREVWANALGWVEDLEALHVVGGDVNRVNTTNPVFNILMLRVKPFVNHFYGQKTL</sequence>
<name>A0ACC2VYV2_9TREE</name>
<accession>A0ACC2VYV2</accession>
<dbReference type="Proteomes" id="UP001230649">
    <property type="component" value="Unassembled WGS sequence"/>
</dbReference>
<keyword evidence="2" id="KW-1185">Reference proteome</keyword>
<evidence type="ECO:0000313" key="2">
    <source>
        <dbReference type="Proteomes" id="UP001230649"/>
    </source>
</evidence>
<reference evidence="1" key="1">
    <citation type="submission" date="2023-04" db="EMBL/GenBank/DDBJ databases">
        <title>Draft Genome sequencing of Naganishia species isolated from polar environments using Oxford Nanopore Technology.</title>
        <authorList>
            <person name="Leo P."/>
            <person name="Venkateswaran K."/>
        </authorList>
    </citation>
    <scope>NUCLEOTIDE SEQUENCE</scope>
    <source>
        <strain evidence="1">MNA-CCFEE 5262</strain>
    </source>
</reference>
<organism evidence="1 2">
    <name type="scientific">Naganishia adeliensis</name>
    <dbReference type="NCBI Taxonomy" id="92952"/>
    <lineage>
        <taxon>Eukaryota</taxon>
        <taxon>Fungi</taxon>
        <taxon>Dikarya</taxon>
        <taxon>Basidiomycota</taxon>
        <taxon>Agaricomycotina</taxon>
        <taxon>Tremellomycetes</taxon>
        <taxon>Filobasidiales</taxon>
        <taxon>Filobasidiaceae</taxon>
        <taxon>Naganishia</taxon>
    </lineage>
</organism>
<dbReference type="EMBL" id="JASBWS010000054">
    <property type="protein sequence ID" value="KAJ9104268.1"/>
    <property type="molecule type" value="Genomic_DNA"/>
</dbReference>
<comment type="caution">
    <text evidence="1">The sequence shown here is derived from an EMBL/GenBank/DDBJ whole genome shotgun (WGS) entry which is preliminary data.</text>
</comment>
<evidence type="ECO:0000313" key="1">
    <source>
        <dbReference type="EMBL" id="KAJ9104268.1"/>
    </source>
</evidence>
<gene>
    <name evidence="1" type="ORF">QFC20_004549</name>
</gene>